<dbReference type="AlphaFoldDB" id="E0U5J6"/>
<keyword evidence="1" id="KW-0472">Membrane</keyword>
<evidence type="ECO:0000313" key="3">
    <source>
        <dbReference type="Proteomes" id="UP000008206"/>
    </source>
</evidence>
<dbReference type="HOGENOM" id="CLU_1193219_0_0_3"/>
<feature type="transmembrane region" description="Helical" evidence="1">
    <location>
        <begin position="116"/>
        <end position="137"/>
    </location>
</feature>
<gene>
    <name evidence="2" type="ordered locus">Cyan7822_2744</name>
</gene>
<evidence type="ECO:0000256" key="1">
    <source>
        <dbReference type="SAM" id="Phobius"/>
    </source>
</evidence>
<dbReference type="KEGG" id="cyj:Cyan7822_2744"/>
<dbReference type="RefSeq" id="WP_013322814.1">
    <property type="nucleotide sequence ID" value="NC_014501.1"/>
</dbReference>
<feature type="transmembrane region" description="Helical" evidence="1">
    <location>
        <begin position="38"/>
        <end position="56"/>
    </location>
</feature>
<reference evidence="3" key="1">
    <citation type="journal article" date="2011" name="MBio">
        <title>Novel metabolic attributes of the genus Cyanothece, comprising a group of unicellular nitrogen-fixing Cyanobacteria.</title>
        <authorList>
            <person name="Bandyopadhyay A."/>
            <person name="Elvitigala T."/>
            <person name="Welsh E."/>
            <person name="Stockel J."/>
            <person name="Liberton M."/>
            <person name="Min H."/>
            <person name="Sherman L.A."/>
            <person name="Pakrasi H.B."/>
        </authorList>
    </citation>
    <scope>NUCLEOTIDE SEQUENCE [LARGE SCALE GENOMIC DNA]</scope>
    <source>
        <strain evidence="3">PCC 7822</strain>
    </source>
</reference>
<evidence type="ECO:0000313" key="2">
    <source>
        <dbReference type="EMBL" id="ADN14709.1"/>
    </source>
</evidence>
<keyword evidence="1" id="KW-0812">Transmembrane</keyword>
<accession>E0U5J6</accession>
<keyword evidence="3" id="KW-1185">Reference proteome</keyword>
<dbReference type="EMBL" id="CP002198">
    <property type="protein sequence ID" value="ADN14709.1"/>
    <property type="molecule type" value="Genomic_DNA"/>
</dbReference>
<protein>
    <submittedName>
        <fullName evidence="2">Uncharacterized protein</fullName>
    </submittedName>
</protein>
<feature type="transmembrane region" description="Helical" evidence="1">
    <location>
        <begin position="149"/>
        <end position="167"/>
    </location>
</feature>
<dbReference type="eggNOG" id="ENOG5032BXV">
    <property type="taxonomic scope" value="Bacteria"/>
</dbReference>
<feature type="transmembrane region" description="Helical" evidence="1">
    <location>
        <begin position="7"/>
        <end position="26"/>
    </location>
</feature>
<feature type="transmembrane region" description="Helical" evidence="1">
    <location>
        <begin position="173"/>
        <end position="193"/>
    </location>
</feature>
<feature type="transmembrane region" description="Helical" evidence="1">
    <location>
        <begin position="205"/>
        <end position="223"/>
    </location>
</feature>
<name>E0U5J6_GLOV7</name>
<organism evidence="2 3">
    <name type="scientific">Gloeothece verrucosa (strain PCC 7822)</name>
    <name type="common">Cyanothece sp. (strain PCC 7822)</name>
    <dbReference type="NCBI Taxonomy" id="497965"/>
    <lineage>
        <taxon>Bacteria</taxon>
        <taxon>Bacillati</taxon>
        <taxon>Cyanobacteriota</taxon>
        <taxon>Cyanophyceae</taxon>
        <taxon>Oscillatoriophycideae</taxon>
        <taxon>Chroococcales</taxon>
        <taxon>Aphanothecaceae</taxon>
        <taxon>Gloeothece</taxon>
        <taxon>Gloeothece verrucosa</taxon>
    </lineage>
</organism>
<feature type="transmembrane region" description="Helical" evidence="1">
    <location>
        <begin position="90"/>
        <end position="110"/>
    </location>
</feature>
<dbReference type="Proteomes" id="UP000008206">
    <property type="component" value="Chromosome"/>
</dbReference>
<sequence length="232" mass="26392">MLTITGLSIVNSTLITILPIFLAQQNYSSGKTEVVPEILFYIIYIIDYIIVNFLRWKIFQRCKVKKAWFAWIPILGQYAAFKAGNRKNPVLLTILLYSSPVIYIISPFMFSPSLVVQIFILAMLIFLFTLFQLLSAWINICKKLKKSDFLLLLCLIPLGNYAVLSYLAFDKKIIFWLLLAVSAEFLTTSFSVISVSAADFVVKQIILITSAQLATVGICFIFLKQNLFRSQA</sequence>
<keyword evidence="1" id="KW-1133">Transmembrane helix</keyword>
<proteinExistence type="predicted"/>